<dbReference type="GO" id="GO:0016787">
    <property type="term" value="F:hydrolase activity"/>
    <property type="evidence" value="ECO:0007669"/>
    <property type="project" value="UniProtKB-KW"/>
</dbReference>
<dbReference type="InterPro" id="IPR001261">
    <property type="entry name" value="ArgE/DapE_CS"/>
</dbReference>
<gene>
    <name evidence="6" type="ORF">EGH21_21050</name>
</gene>
<name>A0AAW4PY28_9EURY</name>
<reference evidence="6 7" key="1">
    <citation type="submission" date="2021-06" db="EMBL/GenBank/DDBJ databases">
        <title>Halomicroarcula sp. a new haloarchaeum isolated from saline soil.</title>
        <authorList>
            <person name="Duran-Viseras A."/>
            <person name="Sanchez-Porro C."/>
            <person name="Ventosa A."/>
        </authorList>
    </citation>
    <scope>NUCLEOTIDE SEQUENCE [LARGE SCALE GENOMIC DNA]</scope>
    <source>
        <strain evidence="6 7">F13</strain>
    </source>
</reference>
<dbReference type="EMBL" id="RKLR01000015">
    <property type="protein sequence ID" value="MBX0325516.1"/>
    <property type="molecule type" value="Genomic_DNA"/>
</dbReference>
<sequence>MEDSETAAGTDDNRDRLVTTALDLLSIDTQNPPGETAAAVSYVEQKLESAGLVTRRLADDESEGIVAWIEGHPKPELVFSGHLDTVPYTESEWSVDPLGERDGDIVYGRGASDMKGAVAGMLTAARSLATVDKNGSIPVGFAFVTDEETGGGDAVLHGLDAFESPPSACVIGELSGTPDRPAVAVADKGSIWLTLSSTGEGAHGSRPMLGENVVDRLYATVDAFREELHAVRFDLHPDVQRILTQSVAYYSPLMGEDTAWDLFERPTVSLGTFEGGDNINSVPVTARATIDVRLTASVATKPILDRIRTFVEKQTGVTLSSVKWRDGTYESPDAPLVEAVQRAGRTVTGRKLLARSATGGGDAKTLRDRGISTVEFALGTETAHAVDERTTVDALAHTAEIYAALPAALEAVDGE</sequence>
<dbReference type="SUPFAM" id="SSF55031">
    <property type="entry name" value="Bacterial exopeptidase dimerisation domain"/>
    <property type="match status" value="1"/>
</dbReference>
<evidence type="ECO:0000259" key="5">
    <source>
        <dbReference type="Pfam" id="PF07687"/>
    </source>
</evidence>
<dbReference type="AlphaFoldDB" id="A0AAW4PY28"/>
<evidence type="ECO:0000256" key="4">
    <source>
        <dbReference type="ARBA" id="ARBA00022833"/>
    </source>
</evidence>
<dbReference type="RefSeq" id="WP_220620378.1">
    <property type="nucleotide sequence ID" value="NZ_RKLR01000015.1"/>
</dbReference>
<keyword evidence="2" id="KW-0479">Metal-binding</keyword>
<evidence type="ECO:0000256" key="2">
    <source>
        <dbReference type="ARBA" id="ARBA00022723"/>
    </source>
</evidence>
<dbReference type="Proteomes" id="UP001430377">
    <property type="component" value="Unassembled WGS sequence"/>
</dbReference>
<dbReference type="Gene3D" id="3.40.630.10">
    <property type="entry name" value="Zn peptidases"/>
    <property type="match status" value="1"/>
</dbReference>
<comment type="cofactor">
    <cofactor evidence="1">
        <name>Zn(2+)</name>
        <dbReference type="ChEBI" id="CHEBI:29105"/>
    </cofactor>
</comment>
<evidence type="ECO:0000256" key="3">
    <source>
        <dbReference type="ARBA" id="ARBA00022801"/>
    </source>
</evidence>
<evidence type="ECO:0000313" key="7">
    <source>
        <dbReference type="Proteomes" id="UP001430377"/>
    </source>
</evidence>
<dbReference type="InterPro" id="IPR050072">
    <property type="entry name" value="Peptidase_M20A"/>
</dbReference>
<keyword evidence="4" id="KW-0862">Zinc</keyword>
<dbReference type="PROSITE" id="PS00759">
    <property type="entry name" value="ARGE_DAPE_CPG2_2"/>
    <property type="match status" value="1"/>
</dbReference>
<dbReference type="InterPro" id="IPR036264">
    <property type="entry name" value="Bact_exopeptidase_dim_dom"/>
</dbReference>
<protein>
    <submittedName>
        <fullName evidence="6">M20/M25/M40 family metallo-hydrolase</fullName>
    </submittedName>
</protein>
<feature type="domain" description="Peptidase M20 dimerisation" evidence="5">
    <location>
        <begin position="186"/>
        <end position="314"/>
    </location>
</feature>
<dbReference type="Pfam" id="PF01546">
    <property type="entry name" value="Peptidase_M20"/>
    <property type="match status" value="1"/>
</dbReference>
<evidence type="ECO:0000256" key="1">
    <source>
        <dbReference type="ARBA" id="ARBA00001947"/>
    </source>
</evidence>
<comment type="caution">
    <text evidence="6">The sequence shown here is derived from an EMBL/GenBank/DDBJ whole genome shotgun (WGS) entry which is preliminary data.</text>
</comment>
<keyword evidence="7" id="KW-1185">Reference proteome</keyword>
<dbReference type="PANTHER" id="PTHR43808:SF32">
    <property type="entry name" value="ARGE_DAPE-RELATED DEACYLASE"/>
    <property type="match status" value="1"/>
</dbReference>
<dbReference type="Pfam" id="PF07687">
    <property type="entry name" value="M20_dimer"/>
    <property type="match status" value="1"/>
</dbReference>
<dbReference type="InterPro" id="IPR011650">
    <property type="entry name" value="Peptidase_M20_dimer"/>
</dbReference>
<organism evidence="6 7">
    <name type="scientific">Haloarcula rubra</name>
    <dbReference type="NCBI Taxonomy" id="2487747"/>
    <lineage>
        <taxon>Archaea</taxon>
        <taxon>Methanobacteriati</taxon>
        <taxon>Methanobacteriota</taxon>
        <taxon>Stenosarchaea group</taxon>
        <taxon>Halobacteria</taxon>
        <taxon>Halobacteriales</taxon>
        <taxon>Haloarculaceae</taxon>
        <taxon>Haloarcula</taxon>
    </lineage>
</organism>
<dbReference type="Gene3D" id="3.30.70.360">
    <property type="match status" value="1"/>
</dbReference>
<dbReference type="InterPro" id="IPR002933">
    <property type="entry name" value="Peptidase_M20"/>
</dbReference>
<proteinExistence type="predicted"/>
<evidence type="ECO:0000313" key="6">
    <source>
        <dbReference type="EMBL" id="MBX0325516.1"/>
    </source>
</evidence>
<dbReference type="PANTHER" id="PTHR43808">
    <property type="entry name" value="ACETYLORNITHINE DEACETYLASE"/>
    <property type="match status" value="1"/>
</dbReference>
<dbReference type="GO" id="GO:0046872">
    <property type="term" value="F:metal ion binding"/>
    <property type="evidence" value="ECO:0007669"/>
    <property type="project" value="UniProtKB-KW"/>
</dbReference>
<accession>A0AAW4PY28</accession>
<dbReference type="SUPFAM" id="SSF53187">
    <property type="entry name" value="Zn-dependent exopeptidases"/>
    <property type="match status" value="1"/>
</dbReference>
<keyword evidence="3" id="KW-0378">Hydrolase</keyword>